<gene>
    <name evidence="2" type="ORF">HNR00_004841</name>
</gene>
<accession>A0A840ZSQ7</accession>
<dbReference type="RefSeq" id="WP_183573744.1">
    <property type="nucleotide sequence ID" value="NZ_JACHOP010000034.1"/>
</dbReference>
<dbReference type="AlphaFoldDB" id="A0A840ZSQ7"/>
<evidence type="ECO:0000313" key="2">
    <source>
        <dbReference type="EMBL" id="MBB5760098.1"/>
    </source>
</evidence>
<keyword evidence="3" id="KW-1185">Reference proteome</keyword>
<dbReference type="Proteomes" id="UP000583454">
    <property type="component" value="Unassembled WGS sequence"/>
</dbReference>
<reference evidence="2 3" key="1">
    <citation type="submission" date="2020-08" db="EMBL/GenBank/DDBJ databases">
        <title>Genomic Encyclopedia of Type Strains, Phase IV (KMG-IV): sequencing the most valuable type-strain genomes for metagenomic binning, comparative biology and taxonomic classification.</title>
        <authorList>
            <person name="Goeker M."/>
        </authorList>
    </citation>
    <scope>NUCLEOTIDE SEQUENCE [LARGE SCALE GENOMIC DNA]</scope>
    <source>
        <strain evidence="2 3">DSM 2163</strain>
    </source>
</reference>
<name>A0A840ZSQ7_9HYPH</name>
<dbReference type="EMBL" id="JACHOP010000034">
    <property type="protein sequence ID" value="MBB5760098.1"/>
    <property type="molecule type" value="Genomic_DNA"/>
</dbReference>
<protein>
    <submittedName>
        <fullName evidence="2">Uncharacterized protein</fullName>
    </submittedName>
</protein>
<comment type="caution">
    <text evidence="2">The sequence shown here is derived from an EMBL/GenBank/DDBJ whole genome shotgun (WGS) entry which is preliminary data.</text>
</comment>
<evidence type="ECO:0000313" key="3">
    <source>
        <dbReference type="Proteomes" id="UP000583454"/>
    </source>
</evidence>
<sequence>MALSELHHVKGHDRRGGQMLDNPVQPSNVETDTPSDRQRRRTPSGPTFRQATEALLHEYEIITFGERNADYVEQKSARIRVHLLPFFGDKPLCEVASRPVQ</sequence>
<feature type="region of interest" description="Disordered" evidence="1">
    <location>
        <begin position="1"/>
        <end position="47"/>
    </location>
</feature>
<organism evidence="2 3">
    <name type="scientific">Methylorubrum rhodinum</name>
    <dbReference type="NCBI Taxonomy" id="29428"/>
    <lineage>
        <taxon>Bacteria</taxon>
        <taxon>Pseudomonadati</taxon>
        <taxon>Pseudomonadota</taxon>
        <taxon>Alphaproteobacteria</taxon>
        <taxon>Hyphomicrobiales</taxon>
        <taxon>Methylobacteriaceae</taxon>
        <taxon>Methylorubrum</taxon>
    </lineage>
</organism>
<evidence type="ECO:0000256" key="1">
    <source>
        <dbReference type="SAM" id="MobiDB-lite"/>
    </source>
</evidence>
<proteinExistence type="predicted"/>